<dbReference type="AlphaFoldDB" id="A0A177NHS2"/>
<organism evidence="2 3">
    <name type="scientific">Methylomonas koyamae</name>
    <dbReference type="NCBI Taxonomy" id="702114"/>
    <lineage>
        <taxon>Bacteria</taxon>
        <taxon>Pseudomonadati</taxon>
        <taxon>Pseudomonadota</taxon>
        <taxon>Gammaproteobacteria</taxon>
        <taxon>Methylococcales</taxon>
        <taxon>Methylococcaceae</taxon>
        <taxon>Methylomonas</taxon>
    </lineage>
</organism>
<evidence type="ECO:0000256" key="1">
    <source>
        <dbReference type="SAM" id="SignalP"/>
    </source>
</evidence>
<comment type="caution">
    <text evidence="2">The sequence shown here is derived from an EMBL/GenBank/DDBJ whole genome shotgun (WGS) entry which is preliminary data.</text>
</comment>
<feature type="signal peptide" evidence="1">
    <location>
        <begin position="1"/>
        <end position="22"/>
    </location>
</feature>
<reference evidence="2 3" key="1">
    <citation type="submission" date="2016-03" db="EMBL/GenBank/DDBJ databases">
        <authorList>
            <person name="Ploux O."/>
        </authorList>
    </citation>
    <scope>NUCLEOTIDE SEQUENCE [LARGE SCALE GENOMIC DNA]</scope>
    <source>
        <strain evidence="2 3">R-45378</strain>
    </source>
</reference>
<dbReference type="RefSeq" id="WP_064040178.1">
    <property type="nucleotide sequence ID" value="NZ_LUUJ01000066.1"/>
</dbReference>
<dbReference type="EMBL" id="LUUJ01000066">
    <property type="protein sequence ID" value="OAI17656.1"/>
    <property type="molecule type" value="Genomic_DNA"/>
</dbReference>
<name>A0A177NHS2_9GAMM</name>
<proteinExistence type="predicted"/>
<evidence type="ECO:0000313" key="2">
    <source>
        <dbReference type="EMBL" id="OAI17656.1"/>
    </source>
</evidence>
<feature type="chain" id="PRO_5008069183" description="Secreted protein" evidence="1">
    <location>
        <begin position="23"/>
        <end position="200"/>
    </location>
</feature>
<evidence type="ECO:0000313" key="3">
    <source>
        <dbReference type="Proteomes" id="UP000077857"/>
    </source>
</evidence>
<gene>
    <name evidence="2" type="ORF">A1507_10435</name>
</gene>
<dbReference type="OrthoDB" id="9155382at2"/>
<sequence length="200" mass="20958">MFNKKYLLSAVLCSALSANAGAATLAADGQWHPFDVDDTVSASAGLEWIDLDGNALSFDFSLTKTMILEVVDGGFAGDRFKVFNHGHLLGIEESGSELTFINTSLAVNSYPESVGINFDAAFSNSDYSRGIFKLSPGEYSITGLLAESALDDNGSPINATVGAIRLISLTAVPLPAAAWLYLAGTGLLGLTARRQSKSGV</sequence>
<evidence type="ECO:0008006" key="4">
    <source>
        <dbReference type="Google" id="ProtNLM"/>
    </source>
</evidence>
<keyword evidence="1" id="KW-0732">Signal</keyword>
<dbReference type="Proteomes" id="UP000077857">
    <property type="component" value="Unassembled WGS sequence"/>
</dbReference>
<accession>A0A177NHS2</accession>
<protein>
    <recommendedName>
        <fullName evidence="4">Secreted protein</fullName>
    </recommendedName>
</protein>